<name>A0A9N7UFG3_PLEPL</name>
<evidence type="ECO:0000313" key="4">
    <source>
        <dbReference type="Proteomes" id="UP001153269"/>
    </source>
</evidence>
<dbReference type="AlphaFoldDB" id="A0A9N7UFG3"/>
<evidence type="ECO:0000313" key="3">
    <source>
        <dbReference type="EMBL" id="CAB1429522.1"/>
    </source>
</evidence>
<evidence type="ECO:0000256" key="2">
    <source>
        <dbReference type="SAM" id="SignalP"/>
    </source>
</evidence>
<dbReference type="EMBL" id="CADEAL010001146">
    <property type="protein sequence ID" value="CAB1429522.1"/>
    <property type="molecule type" value="Genomic_DNA"/>
</dbReference>
<keyword evidence="4" id="KW-1185">Reference proteome</keyword>
<reference evidence="3" key="1">
    <citation type="submission" date="2020-03" db="EMBL/GenBank/DDBJ databases">
        <authorList>
            <person name="Weist P."/>
        </authorList>
    </citation>
    <scope>NUCLEOTIDE SEQUENCE</scope>
</reference>
<sequence>MLGVHLLALMYCCGFSLSSSCSLHADLRIHPSPTAGSVTAASSASTAQGKPSLRRIKGRIHRSKSLDSIDLLDSNPAMDRRALPPYHHQKKPQRMEVHEGGSSARLDLSETHHRGCGEERERDGAEHGVGWTQQIYHHEHCDELWGMVGGDGGGLCVTGVKMVAMAGKSSMKNEALEWSRGDKLINHR</sequence>
<proteinExistence type="predicted"/>
<dbReference type="Proteomes" id="UP001153269">
    <property type="component" value="Unassembled WGS sequence"/>
</dbReference>
<protein>
    <submittedName>
        <fullName evidence="3">Uncharacterized protein</fullName>
    </submittedName>
</protein>
<evidence type="ECO:0000256" key="1">
    <source>
        <dbReference type="SAM" id="MobiDB-lite"/>
    </source>
</evidence>
<comment type="caution">
    <text evidence="3">The sequence shown here is derived from an EMBL/GenBank/DDBJ whole genome shotgun (WGS) entry which is preliminary data.</text>
</comment>
<keyword evidence="2" id="KW-0732">Signal</keyword>
<gene>
    <name evidence="3" type="ORF">PLEPLA_LOCUS17500</name>
</gene>
<feature type="signal peptide" evidence="2">
    <location>
        <begin position="1"/>
        <end position="18"/>
    </location>
</feature>
<accession>A0A9N7UFG3</accession>
<feature type="region of interest" description="Disordered" evidence="1">
    <location>
        <begin position="76"/>
        <end position="102"/>
    </location>
</feature>
<organism evidence="3 4">
    <name type="scientific">Pleuronectes platessa</name>
    <name type="common">European plaice</name>
    <dbReference type="NCBI Taxonomy" id="8262"/>
    <lineage>
        <taxon>Eukaryota</taxon>
        <taxon>Metazoa</taxon>
        <taxon>Chordata</taxon>
        <taxon>Craniata</taxon>
        <taxon>Vertebrata</taxon>
        <taxon>Euteleostomi</taxon>
        <taxon>Actinopterygii</taxon>
        <taxon>Neopterygii</taxon>
        <taxon>Teleostei</taxon>
        <taxon>Neoteleostei</taxon>
        <taxon>Acanthomorphata</taxon>
        <taxon>Carangaria</taxon>
        <taxon>Pleuronectiformes</taxon>
        <taxon>Pleuronectoidei</taxon>
        <taxon>Pleuronectidae</taxon>
        <taxon>Pleuronectes</taxon>
    </lineage>
</organism>
<feature type="non-terminal residue" evidence="3">
    <location>
        <position position="188"/>
    </location>
</feature>
<feature type="chain" id="PRO_5040264882" evidence="2">
    <location>
        <begin position="19"/>
        <end position="188"/>
    </location>
</feature>